<evidence type="ECO:0000313" key="2">
    <source>
        <dbReference type="EMBL" id="CAA0091925.1"/>
    </source>
</evidence>
<reference evidence="4 5" key="1">
    <citation type="submission" date="2019-11" db="EMBL/GenBank/DDBJ databases">
        <authorList>
            <person name="Holert J."/>
        </authorList>
    </citation>
    <scope>NUCLEOTIDE SEQUENCE [LARGE SCALE GENOMIC DNA]</scope>
    <source>
        <strain evidence="3">BC3_2A</strain>
        <strain evidence="2">SB11_1A</strain>
    </source>
</reference>
<dbReference type="RefSeq" id="WP_159268792.1">
    <property type="nucleotide sequence ID" value="NZ_CACSIK010000001.1"/>
</dbReference>
<dbReference type="Pfam" id="PF13417">
    <property type="entry name" value="GST_N_3"/>
    <property type="match status" value="1"/>
</dbReference>
<evidence type="ECO:0000313" key="3">
    <source>
        <dbReference type="EMBL" id="CAA0099258.1"/>
    </source>
</evidence>
<dbReference type="AlphaFoldDB" id="A0A5S9P7A2"/>
<evidence type="ECO:0000259" key="1">
    <source>
        <dbReference type="Pfam" id="PF13417"/>
    </source>
</evidence>
<keyword evidence="4" id="KW-1185">Reference proteome</keyword>
<dbReference type="Proteomes" id="UP000435877">
    <property type="component" value="Unassembled WGS sequence"/>
</dbReference>
<proteinExistence type="predicted"/>
<organism evidence="3 5">
    <name type="scientific">Zhongshania aliphaticivorans</name>
    <dbReference type="NCBI Taxonomy" id="1470434"/>
    <lineage>
        <taxon>Bacteria</taxon>
        <taxon>Pseudomonadati</taxon>
        <taxon>Pseudomonadota</taxon>
        <taxon>Gammaproteobacteria</taxon>
        <taxon>Cellvibrionales</taxon>
        <taxon>Spongiibacteraceae</taxon>
        <taxon>Zhongshania</taxon>
    </lineage>
</organism>
<gene>
    <name evidence="2" type="ORF">IHBHHGIJ_02220</name>
    <name evidence="3" type="ORF">KFEGEMFD_01822</name>
</gene>
<dbReference type="CDD" id="cd00570">
    <property type="entry name" value="GST_N_family"/>
    <property type="match status" value="1"/>
</dbReference>
<feature type="domain" description="GST N-terminal" evidence="1">
    <location>
        <begin position="7"/>
        <end position="76"/>
    </location>
</feature>
<dbReference type="InterPro" id="IPR036249">
    <property type="entry name" value="Thioredoxin-like_sf"/>
</dbReference>
<dbReference type="Proteomes" id="UP000439591">
    <property type="component" value="Unassembled WGS sequence"/>
</dbReference>
<dbReference type="InterPro" id="IPR004045">
    <property type="entry name" value="Glutathione_S-Trfase_N"/>
</dbReference>
<dbReference type="SUPFAM" id="SSF47616">
    <property type="entry name" value="GST C-terminal domain-like"/>
    <property type="match status" value="1"/>
</dbReference>
<accession>A0A5S9P7A2</accession>
<evidence type="ECO:0000313" key="5">
    <source>
        <dbReference type="Proteomes" id="UP000439591"/>
    </source>
</evidence>
<protein>
    <recommendedName>
        <fullName evidence="1">GST N-terminal domain-containing protein</fullName>
    </recommendedName>
</protein>
<evidence type="ECO:0000313" key="4">
    <source>
        <dbReference type="Proteomes" id="UP000435877"/>
    </source>
</evidence>
<dbReference type="EMBL" id="CACSIK010000001">
    <property type="protein sequence ID" value="CAA0091925.1"/>
    <property type="molecule type" value="Genomic_DNA"/>
</dbReference>
<dbReference type="CDD" id="cd00299">
    <property type="entry name" value="GST_C_family"/>
    <property type="match status" value="1"/>
</dbReference>
<dbReference type="InterPro" id="IPR036282">
    <property type="entry name" value="Glutathione-S-Trfase_C_sf"/>
</dbReference>
<dbReference type="SUPFAM" id="SSF52833">
    <property type="entry name" value="Thioredoxin-like"/>
    <property type="match status" value="1"/>
</dbReference>
<dbReference type="Pfam" id="PF13410">
    <property type="entry name" value="GST_C_2"/>
    <property type="match status" value="1"/>
</dbReference>
<name>A0A5S9P7A2_9GAMM</name>
<dbReference type="EMBL" id="CACSIM010000002">
    <property type="protein sequence ID" value="CAA0099258.1"/>
    <property type="molecule type" value="Genomic_DNA"/>
</dbReference>
<sequence>MNNTLILHHYDMSPYAEKIRLLCGIANIHWQSLLTSAQPPRPNLDLLTGGYRRIPVAQIGADIFCDSHIISQEIEKMTHCAALNPLSLDEPIQALMAHAEKEGFFAAITAIPPMRLLSTMIKLLGPVDTYRFVKDRSGLMKGGTARPPSRKRAALLLDTLLDSIESQLANQSWLGGEHATIADATVFHPLWLHSLCQHRPLSAGPKVTAWYKRVSEIGHGIRTEISAEDAFSTARNAEPRALPNSAQDLPVEIGKRVNIAPSDYGVLPVSGTLVAMTDERIIVMRDTSELGKLHVHFPRHGYSLTPQ</sequence>
<dbReference type="Gene3D" id="3.40.30.110">
    <property type="match status" value="2"/>
</dbReference>
<dbReference type="OrthoDB" id="5791869at2"/>